<proteinExistence type="predicted"/>
<organism evidence="3 4">
    <name type="scientific">Mycobacterium phage Burton</name>
    <dbReference type="NCBI Taxonomy" id="2836019"/>
    <lineage>
        <taxon>Viruses</taxon>
        <taxon>Duplodnaviria</taxon>
        <taxon>Heunggongvirae</taxon>
        <taxon>Uroviricota</taxon>
        <taxon>Caudoviricetes</taxon>
        <taxon>Fromanvirus</taxon>
        <taxon>Fromanvirus museum</taxon>
    </lineage>
</organism>
<evidence type="ECO:0000256" key="2">
    <source>
        <dbReference type="SAM" id="Phobius"/>
    </source>
</evidence>
<feature type="region of interest" description="Disordered" evidence="1">
    <location>
        <begin position="1"/>
        <end position="20"/>
    </location>
</feature>
<dbReference type="Proteomes" id="UP000693687">
    <property type="component" value="Segment"/>
</dbReference>
<evidence type="ECO:0000256" key="1">
    <source>
        <dbReference type="SAM" id="MobiDB-lite"/>
    </source>
</evidence>
<evidence type="ECO:0000313" key="3">
    <source>
        <dbReference type="EMBL" id="QWY81045.1"/>
    </source>
</evidence>
<dbReference type="EMBL" id="MW712732">
    <property type="protein sequence ID" value="QWY81045.1"/>
    <property type="molecule type" value="Genomic_DNA"/>
</dbReference>
<keyword evidence="2" id="KW-1133">Transmembrane helix</keyword>
<reference evidence="3" key="1">
    <citation type="submission" date="2021-03" db="EMBL/GenBank/DDBJ databases">
        <authorList>
            <person name="Ayuk M.A."/>
            <person name="Robinson C.J."/>
            <person name="Anderson W.A."/>
            <person name="Gugssa A."/>
            <person name="Somiranjan G."/>
            <person name="Allen-Mcfarlane R.F."/>
            <person name="Moore M."/>
            <person name="Davis A."/>
            <person name="Oduguwa K."/>
            <person name="Anike A.C."/>
            <person name="Hodgson K."/>
            <person name="Anozie O.M."/>
            <person name="Anyia G."/>
            <person name="Belai M.H."/>
            <person name="Britford J.S."/>
            <person name="Brown T.M."/>
            <person name="Bushrod L.M."/>
            <person name="Cason K.M."/>
            <person name="Clark A.S."/>
            <person name="Clay C.B."/>
            <person name="Dykes K.M."/>
            <person name="Gary T.D."/>
            <person name="Graham K.R."/>
            <person name="Green I.M."/>
            <person name="Hill I.C."/>
            <person name="Jarmon D.A."/>
            <person name="Mason C.D."/>
            <person name="Mongo I."/>
            <person name="Sims A.M."/>
            <person name="Tailey I.L."/>
            <person name="Tate L."/>
            <person name="Toingar J.A."/>
            <person name="Townsend M."/>
            <person name="Young J.A."/>
            <person name="Le K.B."/>
            <person name="Garlena R.A."/>
            <person name="Russell D.A."/>
            <person name="Jacobs-Sera D."/>
            <person name="Hatfull G.F."/>
        </authorList>
    </citation>
    <scope>NUCLEOTIDE SEQUENCE</scope>
</reference>
<sequence>MRGPLMPDLEDTQPLHVSDLPTEDMDLSELDTGGFEIPHLGWDLDKDGDIEGIEEYVPEPAVLRGAVAAGLGFAGFVLGKTFDVSWIDQAVAIYAVAAPFVLGFVIRRHVTPTKR</sequence>
<keyword evidence="2" id="KW-0812">Transmembrane</keyword>
<accession>A0A8F3E6T7</accession>
<protein>
    <submittedName>
        <fullName evidence="3">Minor tail protein</fullName>
    </submittedName>
</protein>
<feature type="transmembrane region" description="Helical" evidence="2">
    <location>
        <begin position="86"/>
        <end position="106"/>
    </location>
</feature>
<evidence type="ECO:0000313" key="4">
    <source>
        <dbReference type="Proteomes" id="UP000693687"/>
    </source>
</evidence>
<name>A0A8F3E6T7_9CAUD</name>
<keyword evidence="2" id="KW-0472">Membrane</keyword>
<gene>
    <name evidence="3" type="primary">30</name>
    <name evidence="3" type="ORF">SEA_BURTON_30</name>
</gene>